<proteinExistence type="predicted"/>
<dbReference type="STRING" id="6337.A0A0V0XQ43"/>
<protein>
    <recommendedName>
        <fullName evidence="2">Retroviral polymerase SH3-like domain-containing protein</fullName>
    </recommendedName>
</protein>
<dbReference type="Proteomes" id="UP000054815">
    <property type="component" value="Unassembled WGS sequence"/>
</dbReference>
<dbReference type="InterPro" id="IPR057670">
    <property type="entry name" value="SH3_retrovirus"/>
</dbReference>
<evidence type="ECO:0000259" key="2">
    <source>
        <dbReference type="Pfam" id="PF25597"/>
    </source>
</evidence>
<evidence type="ECO:0000256" key="1">
    <source>
        <dbReference type="SAM" id="MobiDB-lite"/>
    </source>
</evidence>
<organism evidence="3 4">
    <name type="scientific">Trichinella pseudospiralis</name>
    <name type="common">Parasitic roundworm</name>
    <dbReference type="NCBI Taxonomy" id="6337"/>
    <lineage>
        <taxon>Eukaryota</taxon>
        <taxon>Metazoa</taxon>
        <taxon>Ecdysozoa</taxon>
        <taxon>Nematoda</taxon>
        <taxon>Enoplea</taxon>
        <taxon>Dorylaimia</taxon>
        <taxon>Trichinellida</taxon>
        <taxon>Trichinellidae</taxon>
        <taxon>Trichinella</taxon>
    </lineage>
</organism>
<evidence type="ECO:0000313" key="4">
    <source>
        <dbReference type="Proteomes" id="UP000054815"/>
    </source>
</evidence>
<feature type="domain" description="Retroviral polymerase SH3-like" evidence="2">
    <location>
        <begin position="38"/>
        <end position="71"/>
    </location>
</feature>
<dbReference type="EMBL" id="JYDU01000180">
    <property type="protein sequence ID" value="KRX89977.1"/>
    <property type="molecule type" value="Genomic_DNA"/>
</dbReference>
<feature type="region of interest" description="Disordered" evidence="1">
    <location>
        <begin position="67"/>
        <end position="92"/>
    </location>
</feature>
<comment type="caution">
    <text evidence="3">The sequence shown here is derived from an EMBL/GenBank/DDBJ whole genome shotgun (WGS) entry which is preliminary data.</text>
</comment>
<sequence>MNQALVEKARTMLIHANLSPELWAEAVGTANCLRNRCSTRKGYRTMDRKTKKMYVTRKVKFLRSRFPATQASKEESTNPLLNPDVGEEAVIV</sequence>
<evidence type="ECO:0000313" key="3">
    <source>
        <dbReference type="EMBL" id="KRX89977.1"/>
    </source>
</evidence>
<name>A0A0V0XQ43_TRIPS</name>
<reference evidence="3 4" key="1">
    <citation type="submission" date="2015-01" db="EMBL/GenBank/DDBJ databases">
        <title>Evolution of Trichinella species and genotypes.</title>
        <authorList>
            <person name="Korhonen P.K."/>
            <person name="Edoardo P."/>
            <person name="Giuseppe L.R."/>
            <person name="Gasser R.B."/>
        </authorList>
    </citation>
    <scope>NUCLEOTIDE SEQUENCE [LARGE SCALE GENOMIC DNA]</scope>
    <source>
        <strain evidence="3">ISS141</strain>
    </source>
</reference>
<gene>
    <name evidence="3" type="ORF">T4E_11988</name>
</gene>
<dbReference type="Pfam" id="PF25597">
    <property type="entry name" value="SH3_retrovirus"/>
    <property type="match status" value="1"/>
</dbReference>
<accession>A0A0V0XQ43</accession>
<dbReference type="AlphaFoldDB" id="A0A0V0XQ43"/>